<dbReference type="PATRIC" id="fig|1391653.3.peg.3078"/>
<dbReference type="PRINTS" id="PR00039">
    <property type="entry name" value="HTHLYSR"/>
</dbReference>
<name>A0A0K1PGD3_9BACT</name>
<dbReference type="OrthoDB" id="5317428at2"/>
<keyword evidence="2" id="KW-0805">Transcription regulation</keyword>
<evidence type="ECO:0000256" key="3">
    <source>
        <dbReference type="ARBA" id="ARBA00023125"/>
    </source>
</evidence>
<reference evidence="6 7" key="1">
    <citation type="submission" date="2015-08" db="EMBL/GenBank/DDBJ databases">
        <authorList>
            <person name="Babu N.S."/>
            <person name="Beckwith C.J."/>
            <person name="Beseler K.G."/>
            <person name="Brison A."/>
            <person name="Carone J.V."/>
            <person name="Caskin T.P."/>
            <person name="Diamond M."/>
            <person name="Durham M.E."/>
            <person name="Foxe J.M."/>
            <person name="Go M."/>
            <person name="Henderson B.A."/>
            <person name="Jones I.B."/>
            <person name="McGettigan J.A."/>
            <person name="Micheletti S.J."/>
            <person name="Nasrallah M.E."/>
            <person name="Ortiz D."/>
            <person name="Piller C.R."/>
            <person name="Privatt S.R."/>
            <person name="Schneider S.L."/>
            <person name="Sharp S."/>
            <person name="Smith T.C."/>
            <person name="Stanton J.D."/>
            <person name="Ullery H.E."/>
            <person name="Wilson R.J."/>
            <person name="Serrano M.G."/>
            <person name="Buck G."/>
            <person name="Lee V."/>
            <person name="Wang Y."/>
            <person name="Carvalho R."/>
            <person name="Voegtly L."/>
            <person name="Shi R."/>
            <person name="Duckworth R."/>
            <person name="Johnson A."/>
            <person name="Loviza R."/>
            <person name="Walstead R."/>
            <person name="Shah Z."/>
            <person name="Kiflezghi M."/>
            <person name="Wade K."/>
            <person name="Ball S.L."/>
            <person name="Bradley K.W."/>
            <person name="Asai D.J."/>
            <person name="Bowman C.A."/>
            <person name="Russell D.A."/>
            <person name="Pope W.H."/>
            <person name="Jacobs-Sera D."/>
            <person name="Hendrix R.W."/>
            <person name="Hatfull G.F."/>
        </authorList>
    </citation>
    <scope>NUCLEOTIDE SEQUENCE [LARGE SCALE GENOMIC DNA]</scope>
    <source>
        <strain evidence="6 7">DSM 27710</strain>
    </source>
</reference>
<dbReference type="InterPro" id="IPR036388">
    <property type="entry name" value="WH-like_DNA-bd_sf"/>
</dbReference>
<feature type="domain" description="HTH lysR-type" evidence="5">
    <location>
        <begin position="1"/>
        <end position="58"/>
    </location>
</feature>
<dbReference type="Proteomes" id="UP000055590">
    <property type="component" value="Chromosome"/>
</dbReference>
<dbReference type="KEGG" id="vin:AKJ08_2954"/>
<keyword evidence="4" id="KW-0804">Transcription</keyword>
<evidence type="ECO:0000256" key="2">
    <source>
        <dbReference type="ARBA" id="ARBA00023015"/>
    </source>
</evidence>
<dbReference type="SUPFAM" id="SSF46785">
    <property type="entry name" value="Winged helix' DNA-binding domain"/>
    <property type="match status" value="1"/>
</dbReference>
<evidence type="ECO:0000256" key="1">
    <source>
        <dbReference type="ARBA" id="ARBA00009437"/>
    </source>
</evidence>
<evidence type="ECO:0000256" key="4">
    <source>
        <dbReference type="ARBA" id="ARBA00023163"/>
    </source>
</evidence>
<dbReference type="PANTHER" id="PTHR30346:SF28">
    <property type="entry name" value="HTH-TYPE TRANSCRIPTIONAL REGULATOR CYNR"/>
    <property type="match status" value="1"/>
</dbReference>
<dbReference type="EMBL" id="CP012332">
    <property type="protein sequence ID" value="AKU92567.1"/>
    <property type="molecule type" value="Genomic_DNA"/>
</dbReference>
<gene>
    <name evidence="6" type="ORF">AKJ08_2954</name>
</gene>
<sequence length="95" mass="10618">MSLNQLRYFVAIAEEGHIGRASQRLFVSQPPLSRQIRYLEEELGTPLFERTPRGVRLLEAGDTFLIHARRVLAEVDAAIEAVRPPRAAGPPSEPD</sequence>
<dbReference type="PANTHER" id="PTHR30346">
    <property type="entry name" value="TRANSCRIPTIONAL DUAL REGULATOR HCAR-RELATED"/>
    <property type="match status" value="1"/>
</dbReference>
<keyword evidence="7" id="KW-1185">Reference proteome</keyword>
<accession>A0A0K1PGD3</accession>
<keyword evidence="3" id="KW-0238">DNA-binding</keyword>
<dbReference type="STRING" id="1391653.AKJ08_2954"/>
<dbReference type="Pfam" id="PF00126">
    <property type="entry name" value="HTH_1"/>
    <property type="match status" value="1"/>
</dbReference>
<organism evidence="6 7">
    <name type="scientific">Vulgatibacter incomptus</name>
    <dbReference type="NCBI Taxonomy" id="1391653"/>
    <lineage>
        <taxon>Bacteria</taxon>
        <taxon>Pseudomonadati</taxon>
        <taxon>Myxococcota</taxon>
        <taxon>Myxococcia</taxon>
        <taxon>Myxococcales</taxon>
        <taxon>Cystobacterineae</taxon>
        <taxon>Vulgatibacteraceae</taxon>
        <taxon>Vulgatibacter</taxon>
    </lineage>
</organism>
<dbReference type="GO" id="GO:0032993">
    <property type="term" value="C:protein-DNA complex"/>
    <property type="evidence" value="ECO:0007669"/>
    <property type="project" value="TreeGrafter"/>
</dbReference>
<dbReference type="GO" id="GO:0003677">
    <property type="term" value="F:DNA binding"/>
    <property type="evidence" value="ECO:0007669"/>
    <property type="project" value="UniProtKB-KW"/>
</dbReference>
<evidence type="ECO:0000313" key="7">
    <source>
        <dbReference type="Proteomes" id="UP000055590"/>
    </source>
</evidence>
<dbReference type="FunFam" id="1.10.10.10:FF:000001">
    <property type="entry name" value="LysR family transcriptional regulator"/>
    <property type="match status" value="1"/>
</dbReference>
<dbReference type="RefSeq" id="WP_050726718.1">
    <property type="nucleotide sequence ID" value="NZ_CP012332.1"/>
</dbReference>
<dbReference type="PROSITE" id="PS50931">
    <property type="entry name" value="HTH_LYSR"/>
    <property type="match status" value="1"/>
</dbReference>
<evidence type="ECO:0000313" key="6">
    <source>
        <dbReference type="EMBL" id="AKU92567.1"/>
    </source>
</evidence>
<protein>
    <submittedName>
        <fullName evidence="6">LysR family transcriptional regulator YnfL</fullName>
    </submittedName>
</protein>
<dbReference type="Gene3D" id="1.10.10.10">
    <property type="entry name" value="Winged helix-like DNA-binding domain superfamily/Winged helix DNA-binding domain"/>
    <property type="match status" value="1"/>
</dbReference>
<comment type="similarity">
    <text evidence="1">Belongs to the LysR transcriptional regulatory family.</text>
</comment>
<proteinExistence type="inferred from homology"/>
<dbReference type="InterPro" id="IPR000847">
    <property type="entry name" value="LysR_HTH_N"/>
</dbReference>
<dbReference type="AlphaFoldDB" id="A0A0K1PGD3"/>
<dbReference type="GO" id="GO:0003700">
    <property type="term" value="F:DNA-binding transcription factor activity"/>
    <property type="evidence" value="ECO:0007669"/>
    <property type="project" value="InterPro"/>
</dbReference>
<evidence type="ECO:0000259" key="5">
    <source>
        <dbReference type="PROSITE" id="PS50931"/>
    </source>
</evidence>
<dbReference type="InterPro" id="IPR036390">
    <property type="entry name" value="WH_DNA-bd_sf"/>
</dbReference>